<feature type="compositionally biased region" description="Polar residues" evidence="1">
    <location>
        <begin position="1"/>
        <end position="19"/>
    </location>
</feature>
<feature type="region of interest" description="Disordered" evidence="1">
    <location>
        <begin position="1"/>
        <end position="35"/>
    </location>
</feature>
<organism evidence="2">
    <name type="scientific">Pyricularia oryzae (strain Y34)</name>
    <name type="common">Rice blast fungus</name>
    <name type="synonym">Magnaporthe oryzae</name>
    <dbReference type="NCBI Taxonomy" id="1143189"/>
    <lineage>
        <taxon>Eukaryota</taxon>
        <taxon>Fungi</taxon>
        <taxon>Dikarya</taxon>
        <taxon>Ascomycota</taxon>
        <taxon>Pezizomycotina</taxon>
        <taxon>Sordariomycetes</taxon>
        <taxon>Sordariomycetidae</taxon>
        <taxon>Magnaporthales</taxon>
        <taxon>Pyriculariaceae</taxon>
        <taxon>Pyricularia</taxon>
    </lineage>
</organism>
<gene>
    <name evidence="2" type="ORF">OOU_Y34scaffold00851g5</name>
</gene>
<dbReference type="AlphaFoldDB" id="A0AA97NPC0"/>
<reference evidence="2" key="1">
    <citation type="journal article" date="2012" name="PLoS Genet.">
        <title>Comparative analysis of the genomes of two field isolates of the rice blast fungus Magnaporthe oryzae.</title>
        <authorList>
            <person name="Xue M."/>
            <person name="Yang J."/>
            <person name="Li Z."/>
            <person name="Hu S."/>
            <person name="Yao N."/>
            <person name="Dean R.A."/>
            <person name="Zhao W."/>
            <person name="Shen M."/>
            <person name="Zhang H."/>
            <person name="Li C."/>
            <person name="Liu L."/>
            <person name="Cao L."/>
            <person name="Xu X."/>
            <person name="Xing Y."/>
            <person name="Hsiang T."/>
            <person name="Zhang Z."/>
            <person name="Xu J.R."/>
            <person name="Peng Y.L."/>
        </authorList>
    </citation>
    <scope>NUCLEOTIDE SEQUENCE</scope>
    <source>
        <strain evidence="2">Y34</strain>
    </source>
</reference>
<evidence type="ECO:0000256" key="1">
    <source>
        <dbReference type="SAM" id="MobiDB-lite"/>
    </source>
</evidence>
<dbReference type="EMBL" id="JH793286">
    <property type="protein sequence ID" value="ELQ33898.1"/>
    <property type="molecule type" value="Genomic_DNA"/>
</dbReference>
<sequence length="129" mass="14717">MNEQLRQIIGSTWHGSHTPSRPVEQRSRHTGEDPQAVPLLLHTICHGHWALAAARARPERRPRDACQRRRPPERRLRTPELATSQGRKLYQSKPTHQHVLEGVPTARRSARVARAPLSKRRSWIVCAAA</sequence>
<evidence type="ECO:0000313" key="2">
    <source>
        <dbReference type="EMBL" id="ELQ33898.1"/>
    </source>
</evidence>
<protein>
    <submittedName>
        <fullName evidence="2">Uncharacterized protein</fullName>
    </submittedName>
</protein>
<accession>A0AA97NPC0</accession>
<proteinExistence type="predicted"/>
<feature type="region of interest" description="Disordered" evidence="1">
    <location>
        <begin position="53"/>
        <end position="94"/>
    </location>
</feature>
<name>A0AA97NPC0_PYRO3</name>
<feature type="compositionally biased region" description="Basic and acidic residues" evidence="1">
    <location>
        <begin position="56"/>
        <end position="67"/>
    </location>
</feature>
<dbReference type="Proteomes" id="UP000011086">
    <property type="component" value="Unassembled WGS sequence"/>
</dbReference>
<feature type="compositionally biased region" description="Basic and acidic residues" evidence="1">
    <location>
        <begin position="23"/>
        <end position="32"/>
    </location>
</feature>